<sequence>MFNLLDVEAKGMKGGLAFLWLRNLEVTVKSFSIHHIEDVIDDGKEYVWRFVGFYGHHVALKRQFSWELLRHIDSLCQLPTMVIGDFNEVLKRDEHVSQRRSRPPWQMRNFNQVVKDCGMIDIGCKGYPFTCVTISFPLSLPELGQTEL</sequence>
<dbReference type="Proteomes" id="UP001454036">
    <property type="component" value="Unassembled WGS sequence"/>
</dbReference>
<dbReference type="EMBL" id="BAABME010003694">
    <property type="protein sequence ID" value="GAA0159792.1"/>
    <property type="molecule type" value="Genomic_DNA"/>
</dbReference>
<proteinExistence type="predicted"/>
<dbReference type="Gene3D" id="3.60.10.10">
    <property type="entry name" value="Endonuclease/exonuclease/phosphatase"/>
    <property type="match status" value="1"/>
</dbReference>
<evidence type="ECO:0000313" key="2">
    <source>
        <dbReference type="Proteomes" id="UP001454036"/>
    </source>
</evidence>
<evidence type="ECO:0000313" key="1">
    <source>
        <dbReference type="EMBL" id="GAA0159792.1"/>
    </source>
</evidence>
<dbReference type="SUPFAM" id="SSF56219">
    <property type="entry name" value="DNase I-like"/>
    <property type="match status" value="1"/>
</dbReference>
<gene>
    <name evidence="1" type="ORF">LIER_16495</name>
</gene>
<protein>
    <recommendedName>
        <fullName evidence="3">Endonuclease/exonuclease/phosphatase family protein</fullName>
    </recommendedName>
</protein>
<organism evidence="1 2">
    <name type="scientific">Lithospermum erythrorhizon</name>
    <name type="common">Purple gromwell</name>
    <name type="synonym">Lithospermum officinale var. erythrorhizon</name>
    <dbReference type="NCBI Taxonomy" id="34254"/>
    <lineage>
        <taxon>Eukaryota</taxon>
        <taxon>Viridiplantae</taxon>
        <taxon>Streptophyta</taxon>
        <taxon>Embryophyta</taxon>
        <taxon>Tracheophyta</taxon>
        <taxon>Spermatophyta</taxon>
        <taxon>Magnoliopsida</taxon>
        <taxon>eudicotyledons</taxon>
        <taxon>Gunneridae</taxon>
        <taxon>Pentapetalae</taxon>
        <taxon>asterids</taxon>
        <taxon>lamiids</taxon>
        <taxon>Boraginales</taxon>
        <taxon>Boraginaceae</taxon>
        <taxon>Boraginoideae</taxon>
        <taxon>Lithospermeae</taxon>
        <taxon>Lithospermum</taxon>
    </lineage>
</organism>
<evidence type="ECO:0008006" key="3">
    <source>
        <dbReference type="Google" id="ProtNLM"/>
    </source>
</evidence>
<keyword evidence="2" id="KW-1185">Reference proteome</keyword>
<dbReference type="AlphaFoldDB" id="A0AAV3QC78"/>
<accession>A0AAV3QC78</accession>
<dbReference type="InterPro" id="IPR036691">
    <property type="entry name" value="Endo/exonu/phosph_ase_sf"/>
</dbReference>
<reference evidence="1 2" key="1">
    <citation type="submission" date="2024-01" db="EMBL/GenBank/DDBJ databases">
        <title>The complete chloroplast genome sequence of Lithospermum erythrorhizon: insights into the phylogenetic relationship among Boraginaceae species and the maternal lineages of purple gromwells.</title>
        <authorList>
            <person name="Okada T."/>
            <person name="Watanabe K."/>
        </authorList>
    </citation>
    <scope>NUCLEOTIDE SEQUENCE [LARGE SCALE GENOMIC DNA]</scope>
</reference>
<name>A0AAV3QC78_LITER</name>
<comment type="caution">
    <text evidence="1">The sequence shown here is derived from an EMBL/GenBank/DDBJ whole genome shotgun (WGS) entry which is preliminary data.</text>
</comment>